<keyword evidence="2" id="KW-0328">Glycosyltransferase</keyword>
<accession>A0A1G1KR16</accession>
<feature type="transmembrane region" description="Helical" evidence="9">
    <location>
        <begin position="7"/>
        <end position="31"/>
    </location>
</feature>
<dbReference type="EMBL" id="MHFR01000068">
    <property type="protein sequence ID" value="OGW95262.1"/>
    <property type="molecule type" value="Genomic_DNA"/>
</dbReference>
<evidence type="ECO:0000313" key="10">
    <source>
        <dbReference type="EMBL" id="OGW95262.1"/>
    </source>
</evidence>
<keyword evidence="6" id="KW-0333">Golgi apparatus</keyword>
<keyword evidence="3" id="KW-0808">Transferase</keyword>
<evidence type="ECO:0000256" key="2">
    <source>
        <dbReference type="ARBA" id="ARBA00022676"/>
    </source>
</evidence>
<evidence type="ECO:0008006" key="12">
    <source>
        <dbReference type="Google" id="ProtNLM"/>
    </source>
</evidence>
<dbReference type="AlphaFoldDB" id="A0A1G1KR16"/>
<keyword evidence="4 9" id="KW-0812">Transmembrane</keyword>
<feature type="transmembrane region" description="Helical" evidence="9">
    <location>
        <begin position="311"/>
        <end position="331"/>
    </location>
</feature>
<dbReference type="Gene3D" id="3.90.550.10">
    <property type="entry name" value="Spore Coat Polysaccharide Biosynthesis Protein SpsA, Chain A"/>
    <property type="match status" value="1"/>
</dbReference>
<evidence type="ECO:0000256" key="9">
    <source>
        <dbReference type="SAM" id="Phobius"/>
    </source>
</evidence>
<dbReference type="PANTHER" id="PTHR32044">
    <property type="entry name" value="GLUCOMANNAN 4-BETA-MANNOSYLTRANSFERASE 9"/>
    <property type="match status" value="1"/>
</dbReference>
<dbReference type="GO" id="GO:0016757">
    <property type="term" value="F:glycosyltransferase activity"/>
    <property type="evidence" value="ECO:0007669"/>
    <property type="project" value="UniProtKB-KW"/>
</dbReference>
<dbReference type="GO" id="GO:0071555">
    <property type="term" value="P:cell wall organization"/>
    <property type="evidence" value="ECO:0007669"/>
    <property type="project" value="UniProtKB-KW"/>
</dbReference>
<organism evidence="10 11">
    <name type="scientific">Candidatus Danuiimicrobium aquiferis</name>
    <dbReference type="NCBI Taxonomy" id="1801832"/>
    <lineage>
        <taxon>Bacteria</taxon>
        <taxon>Pseudomonadati</taxon>
        <taxon>Candidatus Omnitrophota</taxon>
        <taxon>Candidatus Danuiimicrobium</taxon>
    </lineage>
</organism>
<dbReference type="InterPro" id="IPR029044">
    <property type="entry name" value="Nucleotide-diphossugar_trans"/>
</dbReference>
<dbReference type="SUPFAM" id="SSF53448">
    <property type="entry name" value="Nucleotide-diphospho-sugar transferases"/>
    <property type="match status" value="1"/>
</dbReference>
<feature type="transmembrane region" description="Helical" evidence="9">
    <location>
        <begin position="455"/>
        <end position="476"/>
    </location>
</feature>
<proteinExistence type="predicted"/>
<evidence type="ECO:0000256" key="7">
    <source>
        <dbReference type="ARBA" id="ARBA00023136"/>
    </source>
</evidence>
<keyword evidence="8" id="KW-0961">Cell wall biogenesis/degradation</keyword>
<evidence type="ECO:0000256" key="1">
    <source>
        <dbReference type="ARBA" id="ARBA00004653"/>
    </source>
</evidence>
<evidence type="ECO:0000256" key="3">
    <source>
        <dbReference type="ARBA" id="ARBA00022679"/>
    </source>
</evidence>
<dbReference type="CDD" id="cd06437">
    <property type="entry name" value="CESA_CaSu_A2"/>
    <property type="match status" value="1"/>
</dbReference>
<reference evidence="10 11" key="1">
    <citation type="journal article" date="2016" name="Nat. Commun.">
        <title>Thousands of microbial genomes shed light on interconnected biogeochemical processes in an aquifer system.</title>
        <authorList>
            <person name="Anantharaman K."/>
            <person name="Brown C.T."/>
            <person name="Hug L.A."/>
            <person name="Sharon I."/>
            <person name="Castelle C.J."/>
            <person name="Probst A.J."/>
            <person name="Thomas B.C."/>
            <person name="Singh A."/>
            <person name="Wilkins M.J."/>
            <person name="Karaoz U."/>
            <person name="Brodie E.L."/>
            <person name="Williams K.H."/>
            <person name="Hubbard S.S."/>
            <person name="Banfield J.F."/>
        </authorList>
    </citation>
    <scope>NUCLEOTIDE SEQUENCE [LARGE SCALE GENOMIC DNA]</scope>
</reference>
<evidence type="ECO:0000256" key="6">
    <source>
        <dbReference type="ARBA" id="ARBA00023034"/>
    </source>
</evidence>
<comment type="caution">
    <text evidence="10">The sequence shown here is derived from an EMBL/GenBank/DDBJ whole genome shotgun (WGS) entry which is preliminary data.</text>
</comment>
<keyword evidence="7 9" id="KW-0472">Membrane</keyword>
<comment type="subcellular location">
    <subcellularLocation>
        <location evidence="1">Golgi apparatus membrane</location>
        <topology evidence="1">Multi-pass membrane protein</topology>
    </subcellularLocation>
</comment>
<dbReference type="Proteomes" id="UP000178187">
    <property type="component" value="Unassembled WGS sequence"/>
</dbReference>
<evidence type="ECO:0000256" key="8">
    <source>
        <dbReference type="ARBA" id="ARBA00023316"/>
    </source>
</evidence>
<name>A0A1G1KR16_9BACT</name>
<dbReference type="FunFam" id="3.90.550.10:FF:000057">
    <property type="entry name" value="Glycosyltransferase-like protein, family 2"/>
    <property type="match status" value="1"/>
</dbReference>
<feature type="transmembrane region" description="Helical" evidence="9">
    <location>
        <begin position="343"/>
        <end position="362"/>
    </location>
</feature>
<evidence type="ECO:0000256" key="5">
    <source>
        <dbReference type="ARBA" id="ARBA00022989"/>
    </source>
</evidence>
<feature type="transmembrane region" description="Helical" evidence="9">
    <location>
        <begin position="374"/>
        <end position="397"/>
    </location>
</feature>
<keyword evidence="5 9" id="KW-1133">Transmembrane helix</keyword>
<protein>
    <recommendedName>
        <fullName evidence="12">Glycosyl transferase family 2</fullName>
    </recommendedName>
</protein>
<dbReference type="PANTHER" id="PTHR32044:SF80">
    <property type="entry name" value="XYLOGLUCAN GLYCOSYLTRANSFERASE 2-RELATED"/>
    <property type="match status" value="1"/>
</dbReference>
<evidence type="ECO:0000313" key="11">
    <source>
        <dbReference type="Proteomes" id="UP000178187"/>
    </source>
</evidence>
<gene>
    <name evidence="10" type="ORF">A3G33_04865</name>
</gene>
<feature type="transmembrane region" description="Helical" evidence="9">
    <location>
        <begin position="430"/>
        <end position="449"/>
    </location>
</feature>
<evidence type="ECO:0000256" key="4">
    <source>
        <dbReference type="ARBA" id="ARBA00022692"/>
    </source>
</evidence>
<sequence>MLVVGYFFYKFIIVVSAVYGLHRLILAILALRASNKSKQPTSTFSELPFVTVQLPIYNELYVVEQLLTSVGNIEYPRDRFEIQVLDDSTDETVKITENMVGKLQAEGIQVELIHRVDRSGFKAGALANGLKTAKGEFVTVFDADFVPAPDFIHRTVHYFTDPGVGMVQARWGSQNVKESLLTRLQSMMIDGHFMVDQLARSSSGRFMNFNGSAGMWRRSAIESAGGWQADTLCEDLDLSYRAQLKGWKFIFLPDYVVPQELPRDMRAFKSQQFRWSKGSLEVGAKLLGKVWQSQVPLKVKIEATLHLTGNFGYALLIVLCLITLPTMLNGLTSSAGFLSMIESVIYVAGIVSLVFYFFAFNKKIYPDWLSRMKYFPMFVVGMAGLAFIHLGALWEVVRGKKTPFVRTPKYGQVSSNADLKMKYKMPLDPLVICELSMSLYMLITIILAVHEENYSAIPCLLIIQLGFLYVGLQSLLKPKFKKSSISISNASR</sequence>
<dbReference type="Pfam" id="PF13641">
    <property type="entry name" value="Glyco_tranf_2_3"/>
    <property type="match status" value="1"/>
</dbReference>